<organism evidence="1 2">
    <name type="scientific">Dubosiella muris</name>
    <dbReference type="NCBI Taxonomy" id="3038133"/>
    <lineage>
        <taxon>Bacteria</taxon>
        <taxon>Bacillati</taxon>
        <taxon>Bacillota</taxon>
        <taxon>Erysipelotrichia</taxon>
        <taxon>Erysipelotrichales</taxon>
        <taxon>Erysipelotrichaceae</taxon>
        <taxon>Dubosiella</taxon>
    </lineage>
</organism>
<keyword evidence="2" id="KW-1185">Reference proteome</keyword>
<accession>A0AC61RDM1</accession>
<comment type="caution">
    <text evidence="1">The sequence shown here is derived from an EMBL/GenBank/DDBJ whole genome shotgun (WGS) entry which is preliminary data.</text>
</comment>
<reference evidence="1" key="1">
    <citation type="submission" date="2019-04" db="EMBL/GenBank/DDBJ databases">
        <title>Microbes associate with the intestines of laboratory mice.</title>
        <authorList>
            <person name="Navarre W."/>
            <person name="Wong E."/>
            <person name="Huang K."/>
            <person name="Tropini C."/>
            <person name="Ng K."/>
            <person name="Yu B."/>
        </authorList>
    </citation>
    <scope>NUCLEOTIDE SEQUENCE</scope>
    <source>
        <strain evidence="1">NM09_H32</strain>
    </source>
</reference>
<name>A0AC61RDM1_9FIRM</name>
<gene>
    <name evidence="1" type="ORF">E5336_00865</name>
</gene>
<dbReference type="EMBL" id="SRYG01000001">
    <property type="protein sequence ID" value="TGY67356.1"/>
    <property type="molecule type" value="Genomic_DNA"/>
</dbReference>
<sequence length="435" mass="48781">MDANQIKALVQEQKVFFATNATRSIMFRKQMLAKLKTAIRQNESRIIAALYADLNKSGAEAYMSEIGLVYQALTYMEKHIDQLSAPEKVRTPLFLFKAKSEIRHDPYGCVLVVSPWNYPFLLTMQPLIEAMAAGNTVILKPSDYSAHTTAVIARLIEETFAPAYVAVVTGGRQENEALFHQPFDYIFFTGSPAVGKLCMQAASEHLVPVTLELGGKSPAIVDESANIALAARRIVFGKFLNAGQTCVACDHVYVHESKMPALIQQIIHQLSVQGVTLESIGKIINEKHFERVRAYLNDGKVVWGGHVDEATLKIEPTILLPKEGTPVMDEEIFGPVLPVLPYENFETLCRQLAQKPHPLAFYLFSRNDDHIRFVKENMPFGGLQNSGLGHYHGRYGFQTFTHDKSILSSSDRVDLPFIYGPQKPWKEKVVRLFLK</sequence>
<proteinExistence type="predicted"/>
<evidence type="ECO:0000313" key="2">
    <source>
        <dbReference type="Proteomes" id="UP000308836"/>
    </source>
</evidence>
<dbReference type="Proteomes" id="UP000308836">
    <property type="component" value="Unassembled WGS sequence"/>
</dbReference>
<evidence type="ECO:0000313" key="1">
    <source>
        <dbReference type="EMBL" id="TGY67356.1"/>
    </source>
</evidence>
<protein>
    <submittedName>
        <fullName evidence="1">Aldehyde dehydrogenase family protein</fullName>
    </submittedName>
</protein>